<dbReference type="Proteomes" id="UP000702544">
    <property type="component" value="Unassembled WGS sequence"/>
</dbReference>
<dbReference type="Gene3D" id="3.40.50.10690">
    <property type="entry name" value="putative lor/sdh protein like domains"/>
    <property type="match status" value="1"/>
</dbReference>
<dbReference type="AlphaFoldDB" id="A0AAE4Z9A1"/>
<gene>
    <name evidence="1" type="ORF">GWO12_06975</name>
</gene>
<accession>A0AAE4Z9A1</accession>
<comment type="caution">
    <text evidence="1">The sequence shown here is derived from an EMBL/GenBank/DDBJ whole genome shotgun (WGS) entry which is preliminary data.</text>
</comment>
<evidence type="ECO:0000313" key="1">
    <source>
        <dbReference type="EMBL" id="NIR74842.1"/>
    </source>
</evidence>
<dbReference type="EMBL" id="JAACAK010000049">
    <property type="protein sequence ID" value="NIR74842.1"/>
    <property type="molecule type" value="Genomic_DNA"/>
</dbReference>
<organism evidence="1 2">
    <name type="scientific">Candidatus Kutchimonas denitrificans</name>
    <dbReference type="NCBI Taxonomy" id="3056748"/>
    <lineage>
        <taxon>Bacteria</taxon>
        <taxon>Pseudomonadati</taxon>
        <taxon>Gemmatimonadota</taxon>
        <taxon>Gemmatimonadia</taxon>
        <taxon>Candidatus Palauibacterales</taxon>
        <taxon>Candidatus Palauibacteraceae</taxon>
        <taxon>Candidatus Kutchimonas</taxon>
    </lineage>
</organism>
<evidence type="ECO:0000313" key="2">
    <source>
        <dbReference type="Proteomes" id="UP000702544"/>
    </source>
</evidence>
<proteinExistence type="predicted"/>
<sequence length="318" mass="34095">MTSKYRAADLSRARTIPFANRANKVSIEQFAARPDWNGFAADPLSDMPDVLAARDLRAVADAIVAAHRAGRAVVFMLGGHVVKTGCSPLLTDLLQRKVITHLAMNGATAIHDYEIARFGQTSEDVAENLADATFGMVDETGQEMNDAFQRGQLEGWGMGEALARSLLESGAAHADVSLLVAAYEADVPVSVHVAVGAEIVHQHPSCRGAALGETSFTDFRVLIESLTDLGDGGVVLNLGSAVILPEVFLKALTLARNLGNEVNDFTAVNLDMIRHYRPEMNVIGRPVQTGGRGIHIAGHHEVMIPLLYRAVAWRLGGD</sequence>
<protein>
    <recommendedName>
        <fullName evidence="3">Deoxyhypusine synthase</fullName>
    </recommendedName>
</protein>
<evidence type="ECO:0008006" key="3">
    <source>
        <dbReference type="Google" id="ProtNLM"/>
    </source>
</evidence>
<name>A0AAE4Z9A1_9BACT</name>
<reference evidence="1 2" key="1">
    <citation type="submission" date="2020-01" db="EMBL/GenBank/DDBJ databases">
        <title>Genomes assembled from Gulf of Kutch pelagic sediment metagenomes.</title>
        <authorList>
            <person name="Chandrashekar M."/>
            <person name="Mahajan M.S."/>
            <person name="Dave K.J."/>
            <person name="Vatsa P."/>
            <person name="Nathani N.M."/>
        </authorList>
    </citation>
    <scope>NUCLEOTIDE SEQUENCE [LARGE SCALE GENOMIC DNA]</scope>
    <source>
        <strain evidence="1">KS3-K002</strain>
    </source>
</reference>